<protein>
    <submittedName>
        <fullName evidence="2">Pre-mRNA-splicing factor ATP-dependent RNA helicase PRP43</fullName>
    </submittedName>
</protein>
<sequence length="868" mass="98832">MPMKDEEILFANEKLTELELRKQSLRKNIINTFDVYDAANEKINESRFHMAGATNGLIPVEKEADYITKGDHLKWEEEKFKAGYHKKSKAPQTNSLLDLIHDNSIDFVLSNQIAGTEKLDELKKKSESERLSKKAQIEATRKSLPVYAYREAFIEAVQQHQVLIIEGETGSGKTTQLPQFLMEAGIIKEGTMLGCTQPRRVAAMSVAARVAEEVGTRVGQKVGYSIRFEDRTCESTILKYMTDGMLLREFLNDPLLLNYSVIIIDEAHERTLHTDILFGLFKEVITERPELRLIIASATLDASKFSKFFDDAPIFRIPGRRHPVDMYYTKAPEADYIDAVIISVLQIHITQPLPGDILVFLTGQEEIESVQDALQERLKHLGSQIKELLVLPIYSNLPSDMQVKIFEPTPPDTRKVVLATNIAETSVTIDGITFVIDPGYVKQNSYNPKSGVEHLQIVPISKAAANQRAGRAGRTAPGKCFRLYTSLAYEKELEDQPVPEIQRTNMLNVVLLLKSLGIHDFLNFDFLDPPSQETLITASEHLYALGGLTHTGELSNLGRKMIEFPCDPCMSKMIIASEKWGCTSEILTIAAMLSVNAGIFYRPKAQIKEAESARKTFEEETGDHFTLLNVYNQWSANEFSKMWCQENYVQYKTMQKARDVREQLEGMLERVEITVSSSTDNISIQKAILSGYFFHSAKVDKTGNYKTVKQRHTVHKHPSSCLAQVPTKWVMYHELVHTSKEFMRTITKIESTWLYEIAPHYYKEAEIGDSTNKKMPKCVDFTILADGWKLEDKHNGVKYSGETENMLKRIRLHRYNVNTSLKLDFVFDKKERFLNKMVIAEKKLAVVKKSIHPKRLLRTLNQFSSTAF</sequence>
<organism evidence="1 2">
    <name type="scientific">Rhabditophanes sp. KR3021</name>
    <dbReference type="NCBI Taxonomy" id="114890"/>
    <lineage>
        <taxon>Eukaryota</taxon>
        <taxon>Metazoa</taxon>
        <taxon>Ecdysozoa</taxon>
        <taxon>Nematoda</taxon>
        <taxon>Chromadorea</taxon>
        <taxon>Rhabditida</taxon>
        <taxon>Tylenchina</taxon>
        <taxon>Panagrolaimomorpha</taxon>
        <taxon>Strongyloidoidea</taxon>
        <taxon>Alloionematidae</taxon>
        <taxon>Rhabditophanes</taxon>
    </lineage>
</organism>
<name>A0AC35UGJ5_9BILA</name>
<evidence type="ECO:0000313" key="1">
    <source>
        <dbReference type="Proteomes" id="UP000095286"/>
    </source>
</evidence>
<accession>A0AC35UGJ5</accession>
<evidence type="ECO:0000313" key="2">
    <source>
        <dbReference type="WBParaSite" id="RSKR_0001123800.1"/>
    </source>
</evidence>
<dbReference type="Proteomes" id="UP000095286">
    <property type="component" value="Unplaced"/>
</dbReference>
<dbReference type="WBParaSite" id="RSKR_0001123800.1">
    <property type="protein sequence ID" value="RSKR_0001123800.1"/>
    <property type="gene ID" value="RSKR_0001123800"/>
</dbReference>
<proteinExistence type="predicted"/>
<reference evidence="2" key="1">
    <citation type="submission" date="2016-11" db="UniProtKB">
        <authorList>
            <consortium name="WormBaseParasite"/>
        </authorList>
    </citation>
    <scope>IDENTIFICATION</scope>
    <source>
        <strain evidence="2">KR3021</strain>
    </source>
</reference>